<keyword evidence="2" id="KW-1185">Reference proteome</keyword>
<accession>A0A9X2BMY3</accession>
<dbReference type="EMBL" id="JALNUB010000020">
    <property type="protein sequence ID" value="MCK8143363.1"/>
    <property type="molecule type" value="Genomic_DNA"/>
</dbReference>
<sequence>MNFYAFEYEKEIDFASIRFDDSEYIQTIMNKNYFFLHQKLYGHNYPDDWSDEQKKETKTGVVSGLEQLKEQIFILIDIKEKHIFSSLESANKTNGIIAAILELEFKIFHRLVDIEEFESKISKLTGITIKPQSLQQKNLFAKDLLNLDNQIIDLSEAEDFKLDINYNLSSSTKKVVKMYKKLVEEFNIGEITFKGSNEENLFQFNRKSIIQKIPIKLTKNGEGNIFDYKEVYELLTNQL</sequence>
<name>A0A9X2BMY3_9FLAO</name>
<protein>
    <submittedName>
        <fullName evidence="1">Uncharacterized protein</fullName>
    </submittedName>
</protein>
<comment type="caution">
    <text evidence="1">The sequence shown here is derived from an EMBL/GenBank/DDBJ whole genome shotgun (WGS) entry which is preliminary data.</text>
</comment>
<evidence type="ECO:0000313" key="2">
    <source>
        <dbReference type="Proteomes" id="UP001139260"/>
    </source>
</evidence>
<dbReference type="AlphaFoldDB" id="A0A9X2BMY3"/>
<reference evidence="1" key="1">
    <citation type="submission" date="2022-04" db="EMBL/GenBank/DDBJ databases">
        <title>Flavobacterium pygoscelis sp. nov. isolated from Chinstrap chick (Pygoscelis antarcticus).</title>
        <authorList>
            <person name="Irgang R."/>
            <person name="Poblete-Morales M."/>
            <person name="Avendano-Herrera R."/>
        </authorList>
    </citation>
    <scope>NUCLEOTIDE SEQUENCE</scope>
    <source>
        <strain evidence="1">I-SCBP12n</strain>
    </source>
</reference>
<dbReference type="Proteomes" id="UP001139260">
    <property type="component" value="Unassembled WGS sequence"/>
</dbReference>
<dbReference type="RefSeq" id="WP_248429368.1">
    <property type="nucleotide sequence ID" value="NZ_JALNUB010000020.1"/>
</dbReference>
<organism evidence="1 2">
    <name type="scientific">Flavobacterium pygoscelis</name>
    <dbReference type="NCBI Taxonomy" id="2893176"/>
    <lineage>
        <taxon>Bacteria</taxon>
        <taxon>Pseudomonadati</taxon>
        <taxon>Bacteroidota</taxon>
        <taxon>Flavobacteriia</taxon>
        <taxon>Flavobacteriales</taxon>
        <taxon>Flavobacteriaceae</taxon>
        <taxon>Flavobacterium</taxon>
    </lineage>
</organism>
<evidence type="ECO:0000313" key="1">
    <source>
        <dbReference type="EMBL" id="MCK8143363.1"/>
    </source>
</evidence>
<proteinExistence type="predicted"/>
<gene>
    <name evidence="1" type="ORF">MW871_15840</name>
</gene>